<sequence length="157" mass="17427">MKRRFLVFLLFLPAFVASAAERLSCPDPAAAVQVGNCPGEAELRYSFNGFCSDNRRIYQDDAALCVDYADYRKAKNVAQWESADGTFTAYLSCDSVAARLSTVRGARMTVSRQGQISRVACDYGEGIVFTHRTRLNCRVEGDGNCPDDQQRCIARCE</sequence>
<dbReference type="Proteomes" id="UP000020218">
    <property type="component" value="Unassembled WGS sequence"/>
</dbReference>
<comment type="caution">
    <text evidence="2">The sequence shown here is derived from an EMBL/GenBank/DDBJ whole genome shotgun (WGS) entry which is preliminary data.</text>
</comment>
<proteinExistence type="predicted"/>
<evidence type="ECO:0000313" key="3">
    <source>
        <dbReference type="Proteomes" id="UP000020218"/>
    </source>
</evidence>
<dbReference type="EMBL" id="JFAX01000007">
    <property type="protein sequence ID" value="EXI67963.1"/>
    <property type="molecule type" value="Genomic_DNA"/>
</dbReference>
<feature type="chain" id="PRO_5001462048" evidence="1">
    <location>
        <begin position="20"/>
        <end position="157"/>
    </location>
</feature>
<feature type="signal peptide" evidence="1">
    <location>
        <begin position="1"/>
        <end position="19"/>
    </location>
</feature>
<name>A0A011MDZ5_9PROT</name>
<keyword evidence="1" id="KW-0732">Signal</keyword>
<organism evidence="2 3">
    <name type="scientific">Candidatus Accumulibacter adjunctus</name>
    <dbReference type="NCBI Taxonomy" id="1454001"/>
    <lineage>
        <taxon>Bacteria</taxon>
        <taxon>Pseudomonadati</taxon>
        <taxon>Pseudomonadota</taxon>
        <taxon>Betaproteobacteria</taxon>
        <taxon>Candidatus Accumulibacter</taxon>
    </lineage>
</organism>
<evidence type="ECO:0000256" key="1">
    <source>
        <dbReference type="SAM" id="SignalP"/>
    </source>
</evidence>
<dbReference type="PATRIC" id="fig|1454001.3.peg.1647"/>
<reference evidence="2" key="1">
    <citation type="submission" date="2014-02" db="EMBL/GenBank/DDBJ databases">
        <title>Expanding our view of genomic diversity in Candidatus Accumulibacter clades.</title>
        <authorList>
            <person name="Skennerton C.T."/>
            <person name="Barr J.J."/>
            <person name="Slater F.R."/>
            <person name="Bond P.L."/>
            <person name="Tyson G.W."/>
        </authorList>
    </citation>
    <scope>NUCLEOTIDE SEQUENCE [LARGE SCALE GENOMIC DNA]</scope>
</reference>
<accession>A0A011MDZ5</accession>
<dbReference type="STRING" id="1454001.AW08_01568"/>
<dbReference type="AlphaFoldDB" id="A0A011MDZ5"/>
<evidence type="ECO:0000313" key="2">
    <source>
        <dbReference type="EMBL" id="EXI67963.1"/>
    </source>
</evidence>
<gene>
    <name evidence="2" type="ORF">AW08_01568</name>
</gene>
<keyword evidence="3" id="KW-1185">Reference proteome</keyword>
<protein>
    <submittedName>
        <fullName evidence="2">Uncharacterized protein</fullName>
    </submittedName>
</protein>